<dbReference type="GO" id="GO:0042773">
    <property type="term" value="P:ATP synthesis coupled electron transport"/>
    <property type="evidence" value="ECO:0007669"/>
    <property type="project" value="InterPro"/>
</dbReference>
<keyword evidence="5" id="KW-0813">Transport</keyword>
<comment type="subunit">
    <text evidence="5">NDH-1 is composed of 14 different subunits. Subunits NuoA, H, J, K, L, M, N constitute the membrane sector of the complex.</text>
</comment>
<keyword evidence="5" id="KW-0874">Quinone</keyword>
<name>A0A1R1MJU2_9BACT</name>
<dbReference type="Proteomes" id="UP000187408">
    <property type="component" value="Unassembled WGS sequence"/>
</dbReference>
<evidence type="ECO:0000256" key="1">
    <source>
        <dbReference type="ARBA" id="ARBA00004141"/>
    </source>
</evidence>
<dbReference type="RefSeq" id="WP_076713461.1">
    <property type="nucleotide sequence ID" value="NZ_MOEN01000032.1"/>
</dbReference>
<dbReference type="EMBL" id="MOEN01000032">
    <property type="protein sequence ID" value="OMH40029.1"/>
    <property type="molecule type" value="Genomic_DNA"/>
</dbReference>
<dbReference type="STRING" id="1914305.BLW93_07430"/>
<dbReference type="AlphaFoldDB" id="A0A1R1MJU2"/>
<keyword evidence="5" id="KW-1003">Cell membrane</keyword>
<reference evidence="6 7" key="1">
    <citation type="submission" date="2016-10" db="EMBL/GenBank/DDBJ databases">
        <title>Genome sequence of a sulfur-reducing bacterium Desulfurobacterium indicum K6013.</title>
        <authorList>
            <person name="Cao J."/>
            <person name="Shao Z."/>
            <person name="Alain K."/>
            <person name="Jebbar M."/>
        </authorList>
    </citation>
    <scope>NUCLEOTIDE SEQUENCE [LARGE SCALE GENOMIC DNA]</scope>
    <source>
        <strain evidence="6 7">K6013</strain>
    </source>
</reference>
<dbReference type="InterPro" id="IPR001133">
    <property type="entry name" value="NADH_UbQ_OxRdtase_chain4L/K"/>
</dbReference>
<organism evidence="6 7">
    <name type="scientific">Desulfurobacterium indicum</name>
    <dbReference type="NCBI Taxonomy" id="1914305"/>
    <lineage>
        <taxon>Bacteria</taxon>
        <taxon>Pseudomonadati</taxon>
        <taxon>Aquificota</taxon>
        <taxon>Aquificia</taxon>
        <taxon>Desulfurobacteriales</taxon>
        <taxon>Desulfurobacteriaceae</taxon>
        <taxon>Desulfurobacterium</taxon>
    </lineage>
</organism>
<keyword evidence="5" id="KW-1278">Translocase</keyword>
<accession>A0A1R1MJU2</accession>
<evidence type="ECO:0000313" key="6">
    <source>
        <dbReference type="EMBL" id="OMH40029.1"/>
    </source>
</evidence>
<feature type="transmembrane region" description="Helical" evidence="5">
    <location>
        <begin position="6"/>
        <end position="26"/>
    </location>
</feature>
<comment type="similarity">
    <text evidence="5">Belongs to the complex I subunit 4L family.</text>
</comment>
<proteinExistence type="inferred from homology"/>
<keyword evidence="5" id="KW-0520">NAD</keyword>
<dbReference type="EC" id="7.1.1.-" evidence="5"/>
<keyword evidence="4 5" id="KW-0472">Membrane</keyword>
<evidence type="ECO:0000256" key="4">
    <source>
        <dbReference type="ARBA" id="ARBA00023136"/>
    </source>
</evidence>
<keyword evidence="5" id="KW-0830">Ubiquinone</keyword>
<evidence type="ECO:0000256" key="5">
    <source>
        <dbReference type="HAMAP-Rule" id="MF_01456"/>
    </source>
</evidence>
<comment type="catalytic activity">
    <reaction evidence="5">
        <text>a quinone + NADH + 5 H(+)(in) = a quinol + NAD(+) + 4 H(+)(out)</text>
        <dbReference type="Rhea" id="RHEA:57888"/>
        <dbReference type="ChEBI" id="CHEBI:15378"/>
        <dbReference type="ChEBI" id="CHEBI:24646"/>
        <dbReference type="ChEBI" id="CHEBI:57540"/>
        <dbReference type="ChEBI" id="CHEBI:57945"/>
        <dbReference type="ChEBI" id="CHEBI:132124"/>
    </reaction>
</comment>
<comment type="caution">
    <text evidence="6">The sequence shown here is derived from an EMBL/GenBank/DDBJ whole genome shotgun (WGS) entry which is preliminary data.</text>
</comment>
<dbReference type="HAMAP" id="MF_01456">
    <property type="entry name" value="NDH1_NuoK"/>
    <property type="match status" value="1"/>
</dbReference>
<gene>
    <name evidence="5" type="primary">nuoK</name>
    <name evidence="6" type="ORF">BLW93_07430</name>
</gene>
<dbReference type="GO" id="GO:0048038">
    <property type="term" value="F:quinone binding"/>
    <property type="evidence" value="ECO:0007669"/>
    <property type="project" value="UniProtKB-KW"/>
</dbReference>
<dbReference type="NCBIfam" id="NF004320">
    <property type="entry name" value="PRK05715.1-2"/>
    <property type="match status" value="1"/>
</dbReference>
<protein>
    <recommendedName>
        <fullName evidence="5">NADH-quinone oxidoreductase subunit K</fullName>
        <ecNumber evidence="5">7.1.1.-</ecNumber>
    </recommendedName>
    <alternativeName>
        <fullName evidence="5">NADH dehydrogenase I subunit K</fullName>
    </alternativeName>
    <alternativeName>
        <fullName evidence="5">NDH-1 subunit K</fullName>
    </alternativeName>
</protein>
<feature type="transmembrane region" description="Helical" evidence="5">
    <location>
        <begin position="33"/>
        <end position="52"/>
    </location>
</feature>
<evidence type="ECO:0000256" key="3">
    <source>
        <dbReference type="ARBA" id="ARBA00022989"/>
    </source>
</evidence>
<keyword evidence="3 5" id="KW-1133">Transmembrane helix</keyword>
<feature type="transmembrane region" description="Helical" evidence="5">
    <location>
        <begin position="64"/>
        <end position="88"/>
    </location>
</feature>
<comment type="function">
    <text evidence="5">NDH-1 shuttles electrons from NADH, via FMN and iron-sulfur (Fe-S) centers, to quinones in the respiratory chain. The immediate electron acceptor for the enzyme in this species is believed to be ubiquinone. Couples the redox reaction to proton translocation (for every two electrons transferred, four hydrogen ions are translocated across the cytoplasmic membrane), and thus conserves the redox energy in a proton gradient.</text>
</comment>
<evidence type="ECO:0000313" key="7">
    <source>
        <dbReference type="Proteomes" id="UP000187408"/>
    </source>
</evidence>
<dbReference type="InterPro" id="IPR039428">
    <property type="entry name" value="NUOK/Mnh_C1-like"/>
</dbReference>
<evidence type="ECO:0000256" key="2">
    <source>
        <dbReference type="ARBA" id="ARBA00022692"/>
    </source>
</evidence>
<comment type="subcellular location">
    <subcellularLocation>
        <location evidence="5">Cell membrane</location>
        <topology evidence="5">Multi-pass membrane protein</topology>
    </subcellularLocation>
    <subcellularLocation>
        <location evidence="1">Membrane</location>
        <topology evidence="1">Multi-pass membrane protein</topology>
    </subcellularLocation>
</comment>
<keyword evidence="2 5" id="KW-0812">Transmembrane</keyword>
<keyword evidence="7" id="KW-1185">Reference proteome</keyword>
<dbReference type="GO" id="GO:0050136">
    <property type="term" value="F:NADH dehydrogenase (quinone) (non-electrogenic) activity"/>
    <property type="evidence" value="ECO:0007669"/>
    <property type="project" value="UniProtKB-UniRule"/>
</dbReference>
<sequence>MILSPLTLFQFTGALLFFIGATCMIFKRTFIGMLIGVEIMLNGAGLSLVAASQLTTADSATGQIGALLIMGLAAAEATLVLAIALVVYRRFKTVESEKVATLRG</sequence>
<dbReference type="GO" id="GO:0005886">
    <property type="term" value="C:plasma membrane"/>
    <property type="evidence" value="ECO:0007669"/>
    <property type="project" value="UniProtKB-SubCell"/>
</dbReference>
<dbReference type="OrthoDB" id="9810120at2"/>
<dbReference type="Gene3D" id="1.10.287.3510">
    <property type="match status" value="1"/>
</dbReference>
<dbReference type="Pfam" id="PF00420">
    <property type="entry name" value="Oxidored_q2"/>
    <property type="match status" value="1"/>
</dbReference>